<dbReference type="Gene3D" id="4.10.60.10">
    <property type="entry name" value="Zinc finger, CCHC-type"/>
    <property type="match status" value="1"/>
</dbReference>
<dbReference type="SUPFAM" id="SSF57756">
    <property type="entry name" value="Retrovirus zinc finger-like domains"/>
    <property type="match status" value="1"/>
</dbReference>
<comment type="subunit">
    <text evidence="9">Interacts with PNN. Associates with the 60S ribosomal subunit.</text>
</comment>
<dbReference type="GO" id="GO:0003723">
    <property type="term" value="F:RNA binding"/>
    <property type="evidence" value="ECO:0007669"/>
    <property type="project" value="TreeGrafter"/>
</dbReference>
<dbReference type="EMBL" id="BT074653">
    <property type="protein sequence ID" value="ACO09077.1"/>
    <property type="molecule type" value="mRNA"/>
</dbReference>
<evidence type="ECO:0000256" key="10">
    <source>
        <dbReference type="ARBA" id="ARBA00069580"/>
    </source>
</evidence>
<protein>
    <recommendedName>
        <fullName evidence="10">Zinc finger CCHC domain-containing protein 17</fullName>
    </recommendedName>
    <alternativeName>
        <fullName evidence="11">Nucleolar protein of 40 kDa</fullName>
    </alternativeName>
    <alternativeName>
        <fullName evidence="12">Putative S1 RNA-binding domain protein</fullName>
    </alternativeName>
</protein>
<dbReference type="SMART" id="SM00316">
    <property type="entry name" value="S1"/>
    <property type="match status" value="1"/>
</dbReference>
<gene>
    <name evidence="17" type="primary">NO40</name>
</gene>
<dbReference type="GO" id="GO:0005730">
    <property type="term" value="C:nucleolus"/>
    <property type="evidence" value="ECO:0007669"/>
    <property type="project" value="UniProtKB-SubCell"/>
</dbReference>
<evidence type="ECO:0000259" key="16">
    <source>
        <dbReference type="PROSITE" id="PS50158"/>
    </source>
</evidence>
<evidence type="ECO:0000256" key="9">
    <source>
        <dbReference type="ARBA" id="ARBA00065527"/>
    </source>
</evidence>
<dbReference type="InterPro" id="IPR003029">
    <property type="entry name" value="S1_domain"/>
</dbReference>
<keyword evidence="3" id="KW-0479">Metal-binding</keyword>
<evidence type="ECO:0000256" key="11">
    <source>
        <dbReference type="ARBA" id="ARBA00077096"/>
    </source>
</evidence>
<dbReference type="Gene3D" id="2.40.50.140">
    <property type="entry name" value="Nucleic acid-binding proteins"/>
    <property type="match status" value="1"/>
</dbReference>
<evidence type="ECO:0000256" key="5">
    <source>
        <dbReference type="ARBA" id="ARBA00022833"/>
    </source>
</evidence>
<feature type="region of interest" description="Disordered" evidence="14">
    <location>
        <begin position="164"/>
        <end position="228"/>
    </location>
</feature>
<keyword evidence="8" id="KW-0687">Ribonucleoprotein</keyword>
<evidence type="ECO:0000256" key="6">
    <source>
        <dbReference type="ARBA" id="ARBA00022990"/>
    </source>
</evidence>
<comment type="subcellular location">
    <subcellularLocation>
        <location evidence="1">Nucleus</location>
        <location evidence="1">Nucleolus</location>
    </subcellularLocation>
</comment>
<evidence type="ECO:0000256" key="3">
    <source>
        <dbReference type="ARBA" id="ARBA00022723"/>
    </source>
</evidence>
<accession>C1BJ74</accession>
<evidence type="ECO:0000313" key="17">
    <source>
        <dbReference type="EMBL" id="ACO09077.1"/>
    </source>
</evidence>
<feature type="domain" description="S1 motif" evidence="15">
    <location>
        <begin position="20"/>
        <end position="90"/>
    </location>
</feature>
<dbReference type="GO" id="GO:0008270">
    <property type="term" value="F:zinc ion binding"/>
    <property type="evidence" value="ECO:0007669"/>
    <property type="project" value="UniProtKB-KW"/>
</dbReference>
<dbReference type="InterPro" id="IPR047913">
    <property type="entry name" value="ZCCHC17_S1"/>
</dbReference>
<dbReference type="InterPro" id="IPR012340">
    <property type="entry name" value="NA-bd_OB-fold"/>
</dbReference>
<organism evidence="17">
    <name type="scientific">Osmerus mordax</name>
    <name type="common">Rainbow smelt</name>
    <name type="synonym">Atherina mordax</name>
    <dbReference type="NCBI Taxonomy" id="8014"/>
    <lineage>
        <taxon>Eukaryota</taxon>
        <taxon>Metazoa</taxon>
        <taxon>Chordata</taxon>
        <taxon>Craniata</taxon>
        <taxon>Vertebrata</taxon>
        <taxon>Euteleostomi</taxon>
        <taxon>Actinopterygii</taxon>
        <taxon>Neopterygii</taxon>
        <taxon>Teleostei</taxon>
        <taxon>Stomiati</taxon>
        <taxon>Osmeriformes</taxon>
        <taxon>Osmeridae</taxon>
        <taxon>Osmerus</taxon>
    </lineage>
</organism>
<evidence type="ECO:0000256" key="14">
    <source>
        <dbReference type="SAM" id="MobiDB-lite"/>
    </source>
</evidence>
<evidence type="ECO:0000259" key="15">
    <source>
        <dbReference type="PROSITE" id="PS50126"/>
    </source>
</evidence>
<keyword evidence="2" id="KW-0597">Phosphoprotein</keyword>
<feature type="compositionally biased region" description="Basic and acidic residues" evidence="14">
    <location>
        <begin position="202"/>
        <end position="228"/>
    </location>
</feature>
<dbReference type="AlphaFoldDB" id="C1BJ74"/>
<keyword evidence="7" id="KW-0539">Nucleus</keyword>
<dbReference type="InterPro" id="IPR001878">
    <property type="entry name" value="Znf_CCHC"/>
</dbReference>
<evidence type="ECO:0000256" key="13">
    <source>
        <dbReference type="PROSITE-ProRule" id="PRU00047"/>
    </source>
</evidence>
<sequence length="228" mass="25982">MAEFEEAEEPGGLDGLPTMYGIFKGEVVSVQTYGAFVKLPGYQKQGLVHVSEMSACRVENASEIVDVGEQVWIKVIGKEVRDDKVKLSFSMKAVNQGTGRDQDPNNVNAEQDERRRRMFRDHTGQRITLEAVFNTTCKNCGCKGHFAKDCFSTPGLQYSLLPEEGDDVEQQQQQQPPPNLVPQQDSQKKKKKKKEKKVKKKRGEERVRERQQQRRWSAEAEPDQERAP</sequence>
<evidence type="ECO:0000256" key="4">
    <source>
        <dbReference type="ARBA" id="ARBA00022771"/>
    </source>
</evidence>
<feature type="compositionally biased region" description="Basic residues" evidence="14">
    <location>
        <begin position="188"/>
        <end position="201"/>
    </location>
</feature>
<dbReference type="PROSITE" id="PS50158">
    <property type="entry name" value="ZF_CCHC"/>
    <property type="match status" value="1"/>
</dbReference>
<name>C1BJ74_OSMMO</name>
<dbReference type="InterPro" id="IPR036875">
    <property type="entry name" value="Znf_CCHC_sf"/>
</dbReference>
<dbReference type="Pfam" id="PF00575">
    <property type="entry name" value="S1"/>
    <property type="match status" value="1"/>
</dbReference>
<evidence type="ECO:0000256" key="1">
    <source>
        <dbReference type="ARBA" id="ARBA00004604"/>
    </source>
</evidence>
<keyword evidence="4 13" id="KW-0863">Zinc-finger</keyword>
<dbReference type="SUPFAM" id="SSF50249">
    <property type="entry name" value="Nucleic acid-binding proteins"/>
    <property type="match status" value="1"/>
</dbReference>
<reference evidence="17" key="1">
    <citation type="submission" date="2009-03" db="EMBL/GenBank/DDBJ databases">
        <title>Osmerus mordax full-length cDNAs.</title>
        <authorList>
            <person name="von Schalburg K."/>
            <person name="Leong J."/>
            <person name="Cooper G."/>
            <person name="Davidson W.S."/>
            <person name="Koop B.F."/>
        </authorList>
    </citation>
    <scope>NUCLEOTIDE SEQUENCE</scope>
    <source>
        <tissue evidence="17">Brain</tissue>
    </source>
</reference>
<proteinExistence type="evidence at transcript level"/>
<dbReference type="PROSITE" id="PS50126">
    <property type="entry name" value="S1"/>
    <property type="match status" value="1"/>
</dbReference>
<evidence type="ECO:0000256" key="8">
    <source>
        <dbReference type="ARBA" id="ARBA00023274"/>
    </source>
</evidence>
<dbReference type="PANTHER" id="PTHR15838">
    <property type="entry name" value="NUCLEOLAR PROTEIN OF 40 KDA"/>
    <property type="match status" value="1"/>
</dbReference>
<dbReference type="CDD" id="cd05686">
    <property type="entry name" value="S1_pNO40"/>
    <property type="match status" value="1"/>
</dbReference>
<evidence type="ECO:0000256" key="7">
    <source>
        <dbReference type="ARBA" id="ARBA00023242"/>
    </source>
</evidence>
<dbReference type="PANTHER" id="PTHR15838:SF1">
    <property type="entry name" value="ZINC FINGER CCHC DOMAIN-CONTAINING PROTEIN 17"/>
    <property type="match status" value="1"/>
</dbReference>
<keyword evidence="6" id="KW-0007">Acetylation</keyword>
<keyword evidence="5" id="KW-0862">Zinc</keyword>
<dbReference type="GO" id="GO:0043489">
    <property type="term" value="P:RNA stabilization"/>
    <property type="evidence" value="ECO:0007669"/>
    <property type="project" value="TreeGrafter"/>
</dbReference>
<feature type="domain" description="CCHC-type" evidence="16">
    <location>
        <begin position="137"/>
        <end position="150"/>
    </location>
</feature>
<dbReference type="GO" id="GO:1990904">
    <property type="term" value="C:ribonucleoprotein complex"/>
    <property type="evidence" value="ECO:0007669"/>
    <property type="project" value="UniProtKB-KW"/>
</dbReference>
<evidence type="ECO:0000256" key="2">
    <source>
        <dbReference type="ARBA" id="ARBA00022553"/>
    </source>
</evidence>
<evidence type="ECO:0000256" key="12">
    <source>
        <dbReference type="ARBA" id="ARBA00082720"/>
    </source>
</evidence>
<dbReference type="FunFam" id="2.40.50.140:FF:000154">
    <property type="entry name" value="nucleolar protein of 40 kDa"/>
    <property type="match status" value="1"/>
</dbReference>